<name>A0ACA9NPH4_9GLOM</name>
<gene>
    <name evidence="1" type="ORF">SCALOS_LOCUS9128</name>
</gene>
<sequence length="423" mass="47376">NSTQYKLRKLSMKVSFVELYNEDLIDLLSESNDENKPQLLIREDSKGSIILSGLQEIKVNSVGEVLGHLSRGSLNRQVGVTDMNAKSSRSHAIFTVILSQQKFIPTSDHCASPLPMTPSTTPLPDTKLSRSNSRLSRRFEDGTWVSVTSKFHFVDLAGSERLKRTSTNCDRIKEGISINSGLLALGNVISALGDPIKAKNMTHIPYRDSKLTRLLQDSLGGNALTLMIACVSPAEHNVVETINTLKYANRARNIKNIATITQEEAGWNDLEHLQNLVLKLRTEIKNLRSSNISGEKTLDNISETPSQIPRSASPLHIDTNLKTENDKNIEALEEQLEELQRSYNELYQNYANKSSELEIYRNDPNNKNNILLSPTSSNLTTINEVEEFTLDKSQFNDFQDTVKPVIKEYEKSISVLESQLAFA</sequence>
<keyword evidence="2" id="KW-1185">Reference proteome</keyword>
<organism evidence="1 2">
    <name type="scientific">Scutellospora calospora</name>
    <dbReference type="NCBI Taxonomy" id="85575"/>
    <lineage>
        <taxon>Eukaryota</taxon>
        <taxon>Fungi</taxon>
        <taxon>Fungi incertae sedis</taxon>
        <taxon>Mucoromycota</taxon>
        <taxon>Glomeromycotina</taxon>
        <taxon>Glomeromycetes</taxon>
        <taxon>Diversisporales</taxon>
        <taxon>Gigasporaceae</taxon>
        <taxon>Scutellospora</taxon>
    </lineage>
</organism>
<feature type="non-terminal residue" evidence="1">
    <location>
        <position position="1"/>
    </location>
</feature>
<protein>
    <submittedName>
        <fullName evidence="1">3210_t:CDS:1</fullName>
    </submittedName>
</protein>
<comment type="caution">
    <text evidence="1">The sequence shown here is derived from an EMBL/GenBank/DDBJ whole genome shotgun (WGS) entry which is preliminary data.</text>
</comment>
<proteinExistence type="predicted"/>
<dbReference type="Proteomes" id="UP000789860">
    <property type="component" value="Unassembled WGS sequence"/>
</dbReference>
<evidence type="ECO:0000313" key="1">
    <source>
        <dbReference type="EMBL" id="CAG8663798.1"/>
    </source>
</evidence>
<accession>A0ACA9NPH4</accession>
<feature type="non-terminal residue" evidence="1">
    <location>
        <position position="423"/>
    </location>
</feature>
<reference evidence="1" key="1">
    <citation type="submission" date="2021-06" db="EMBL/GenBank/DDBJ databases">
        <authorList>
            <person name="Kallberg Y."/>
            <person name="Tangrot J."/>
            <person name="Rosling A."/>
        </authorList>
    </citation>
    <scope>NUCLEOTIDE SEQUENCE</scope>
    <source>
        <strain evidence="1">AU212A</strain>
    </source>
</reference>
<evidence type="ECO:0000313" key="2">
    <source>
        <dbReference type="Proteomes" id="UP000789860"/>
    </source>
</evidence>
<dbReference type="EMBL" id="CAJVPM010026868">
    <property type="protein sequence ID" value="CAG8663798.1"/>
    <property type="molecule type" value="Genomic_DNA"/>
</dbReference>